<keyword evidence="3" id="KW-1185">Reference proteome</keyword>
<reference evidence="2 3" key="1">
    <citation type="submission" date="2023-02" db="EMBL/GenBank/DDBJ databases">
        <title>LHISI_Scaffold_Assembly.</title>
        <authorList>
            <person name="Stuart O.P."/>
            <person name="Cleave R."/>
            <person name="Magrath M.J.L."/>
            <person name="Mikheyev A.S."/>
        </authorList>
    </citation>
    <scope>NUCLEOTIDE SEQUENCE [LARGE SCALE GENOMIC DNA]</scope>
    <source>
        <strain evidence="2">Daus_M_001</strain>
        <tissue evidence="2">Leg muscle</tissue>
    </source>
</reference>
<feature type="region of interest" description="Disordered" evidence="1">
    <location>
        <begin position="1089"/>
        <end position="1118"/>
    </location>
</feature>
<feature type="region of interest" description="Disordered" evidence="1">
    <location>
        <begin position="294"/>
        <end position="316"/>
    </location>
</feature>
<name>A0ABQ9I6I1_9NEOP</name>
<evidence type="ECO:0000313" key="2">
    <source>
        <dbReference type="EMBL" id="KAJ8891981.1"/>
    </source>
</evidence>
<sequence>MTGTRLAEKSVKLLQLNRYGMRTQYPIQVTKTHTIAEDQVHRRTVYSKTADLLWRSRLVSHLSRVREVLGSIPGKGTVKCAELLVQTSCGVDLGKRITHTFTYYDAAHLASRAGEQLSLCKLCFSFSALRHVRGRGGVKVRLLAFHQGEPSSISGGAAPGLTHAGIVPDDATDRRVFSGTSPFPRSSIPALLHTHLTSPSSALTRLRHVVFRSTPRAMKHYSVAGVKTRGKGAQQPLAGEFPPHAEEAFTRVPRYSGTSLQDGLTFQKQDARLSADQGLQTNLPEASRVRMEQRQNARAEETGYPGVNSPTSGSVRHDYHLRKFGVTRPRREASSLTAQPLRPLGKTLLLLTETASTNMDDPWHSSNSAISKACRQIPRNIVLLRVRHIVKAWLAIRRIPDGCEMVHRWSTAVLSTWTMLGPSVSTTSGVKSRSGGVVRLLASHHGESGSIPRGIAPMPLIERFSRESDILLGCGSTYDKADCAGVRAQIKVCFWCAEAGGGGTRWPESLTVAVSGAGGRTSRAPVHCLRRLVPASHAGSRRARFRTMSFNTATLHPPFQQAAFSHRLSCNQCSVDDKITCMIATRATFHFLVIMREDDPDKLGRYSENHPKVGSENRARDPPAETRLTTTPHGARGGVVVRLLASHQSGPGSILGRVTPGFFRMWASCRTMPLAGGFSRDLPYSDAVNSRLLARTGFEPDWLLQAAKRSLIDRLPLSDELPGADGRTAFCCGCHLKRQHSLKVDTVRMSASNDSASAVQLLLIHPLPLTAFRLGSPRGRCRNRNSSQHIAGACAAVVASPLYCRELCVHDAVASACRPARRNSLALAAVPVSKLGSPLVDDWAIMNAVKYRVVSGEAWTSRTIVISNTDTNRTGVNAVVDGTDLPQYSKSQQKREFCECIRRKRVCTGTATAQVRIKQGNHVILLLCVYLFCGHARNQKTCMMLHHEVLQTVALPFVNAHVSAVFQQRAFKPWGLCYGQPHHQTYPPSKMCEMMLYRDFTPRAKSSGTAIGYSSYMGALSRQSPDTDAQPQQKSPFLQIVRPLQQMETAGGAGAGREQPGPARPGPPCSSQMIEPSLLSGAQWRGGCRTARLRGPQGGKVTGSPPAQGGGGATSCAGTRSSDCRGWLDVSGTSLANHHPRTHITAAAPLSISRLNLPHSSTSALLHRYLQMRQYSVMPLPLRTTENHRGSRGKFTPLINTTLTGGRPVFSQRPVTFRELLEFTRPQKRVWEQARETSVEVTALHKENWGTFTDATRADSTPRVLLPLTHSDPVYTFVYITHVSDEALEVGVSVARIRRSLTLNAQLRSPHSSFS</sequence>
<feature type="region of interest" description="Disordered" evidence="1">
    <location>
        <begin position="1049"/>
        <end position="1074"/>
    </location>
</feature>
<evidence type="ECO:0000313" key="3">
    <source>
        <dbReference type="Proteomes" id="UP001159363"/>
    </source>
</evidence>
<accession>A0ABQ9I6I1</accession>
<feature type="compositionally biased region" description="Basic and acidic residues" evidence="1">
    <location>
        <begin position="603"/>
        <end position="624"/>
    </location>
</feature>
<organism evidence="2 3">
    <name type="scientific">Dryococelus australis</name>
    <dbReference type="NCBI Taxonomy" id="614101"/>
    <lineage>
        <taxon>Eukaryota</taxon>
        <taxon>Metazoa</taxon>
        <taxon>Ecdysozoa</taxon>
        <taxon>Arthropoda</taxon>
        <taxon>Hexapoda</taxon>
        <taxon>Insecta</taxon>
        <taxon>Pterygota</taxon>
        <taxon>Neoptera</taxon>
        <taxon>Polyneoptera</taxon>
        <taxon>Phasmatodea</taxon>
        <taxon>Verophasmatodea</taxon>
        <taxon>Anareolatae</taxon>
        <taxon>Phasmatidae</taxon>
        <taxon>Eurycanthinae</taxon>
        <taxon>Dryococelus</taxon>
    </lineage>
</organism>
<dbReference type="EMBL" id="JARBHB010000002">
    <property type="protein sequence ID" value="KAJ8891981.1"/>
    <property type="molecule type" value="Genomic_DNA"/>
</dbReference>
<proteinExistence type="predicted"/>
<comment type="caution">
    <text evidence="2">The sequence shown here is derived from an EMBL/GenBank/DDBJ whole genome shotgun (WGS) entry which is preliminary data.</text>
</comment>
<evidence type="ECO:0000256" key="1">
    <source>
        <dbReference type="SAM" id="MobiDB-lite"/>
    </source>
</evidence>
<feature type="region of interest" description="Disordered" evidence="1">
    <location>
        <begin position="603"/>
        <end position="632"/>
    </location>
</feature>
<feature type="non-terminal residue" evidence="2">
    <location>
        <position position="1315"/>
    </location>
</feature>
<dbReference type="Proteomes" id="UP001159363">
    <property type="component" value="Chromosome 2"/>
</dbReference>
<protein>
    <submittedName>
        <fullName evidence="2">Uncharacterized protein</fullName>
    </submittedName>
</protein>
<gene>
    <name evidence="2" type="ORF">PR048_004546</name>
</gene>